<feature type="transmembrane region" description="Helical" evidence="1">
    <location>
        <begin position="131"/>
        <end position="151"/>
    </location>
</feature>
<dbReference type="GeneID" id="191984"/>
<feature type="transmembrane region" description="Helical" evidence="1">
    <location>
        <begin position="242"/>
        <end position="265"/>
    </location>
</feature>
<dbReference type="UCSC" id="K10C9.6">
    <property type="organism name" value="c. elegans"/>
</dbReference>
<dbReference type="eggNOG" id="ENOG502R1A9">
    <property type="taxonomic scope" value="Eukaryota"/>
</dbReference>
<dbReference type="OrthoDB" id="5819992at2759"/>
<accession>O61888</accession>
<dbReference type="CTD" id="191984"/>
<organism evidence="2 3">
    <name type="scientific">Caenorhabditis elegans</name>
    <dbReference type="NCBI Taxonomy" id="6239"/>
    <lineage>
        <taxon>Eukaryota</taxon>
        <taxon>Metazoa</taxon>
        <taxon>Ecdysozoa</taxon>
        <taxon>Nematoda</taxon>
        <taxon>Chromadorea</taxon>
        <taxon>Rhabditida</taxon>
        <taxon>Rhabditina</taxon>
        <taxon>Rhabditomorpha</taxon>
        <taxon>Rhabditoidea</taxon>
        <taxon>Rhabditidae</taxon>
        <taxon>Peloderinae</taxon>
        <taxon>Caenorhabditis</taxon>
    </lineage>
</organism>
<dbReference type="KEGG" id="cel:CELE_K10C9.6"/>
<feature type="transmembrane region" description="Helical" evidence="1">
    <location>
        <begin position="89"/>
        <end position="111"/>
    </location>
</feature>
<proteinExistence type="predicted"/>
<dbReference type="SUPFAM" id="SSF81321">
    <property type="entry name" value="Family A G protein-coupled receptor-like"/>
    <property type="match status" value="1"/>
</dbReference>
<dbReference type="WormBase" id="K10C9.6">
    <property type="protein sequence ID" value="CE18047"/>
    <property type="gene ID" value="WBGene00006129"/>
    <property type="gene designation" value="str-67"/>
</dbReference>
<keyword evidence="1" id="KW-0812">Transmembrane</keyword>
<feature type="transmembrane region" description="Helical" evidence="1">
    <location>
        <begin position="196"/>
        <end position="221"/>
    </location>
</feature>
<evidence type="ECO:0000313" key="3">
    <source>
        <dbReference type="Proteomes" id="UP000001940"/>
    </source>
</evidence>
<dbReference type="PIR" id="T33211">
    <property type="entry name" value="T33211"/>
</dbReference>
<sequence length="335" mass="38704">MRLYDFSEICRKVGFYASFSTNFVLIWITVFHAKKLFGAYKKMIIYISVLSTSFSGLEMIMKPFTHNYNGALLSFNLCELNIPLKIRQIFILIWSQFYLIVISFISVQFVYRYLCVFNEQKTKYFDGLKTIIWILYPLVVGTIFALSLHYLCGSDEFTDSYIRKAIFENYALEVSELPRYAMVPYAADGSIRAKGIIFLLFAIVLISFSYCIIIFTCVQMHRNMKKELKKFSTQNQKLEYQFFLALVMQTIGPTIFLIIPTGPILMTPLIAPIFELEVNWQTGNLYSLVGFYPSFDSIAFMMIVSEYKIFLKKVICCRMKNNTAVPSSAVAVSTV</sequence>
<keyword evidence="1" id="KW-1133">Transmembrane helix</keyword>
<evidence type="ECO:0000313" key="4">
    <source>
        <dbReference type="WormBase" id="K10C9.6"/>
    </source>
</evidence>
<keyword evidence="2" id="KW-0675">Receptor</keyword>
<feature type="transmembrane region" description="Helical" evidence="1">
    <location>
        <begin position="13"/>
        <end position="31"/>
    </location>
</feature>
<dbReference type="AGR" id="WB:WBGene00006129"/>
<protein>
    <submittedName>
        <fullName evidence="2">Seven TM Receptor</fullName>
    </submittedName>
</protein>
<dbReference type="InterPro" id="IPR019428">
    <property type="entry name" value="7TM_GPCR_serpentine_rcpt_Str"/>
</dbReference>
<dbReference type="EMBL" id="BX284605">
    <property type="protein sequence ID" value="CCD62617.1"/>
    <property type="molecule type" value="Genomic_DNA"/>
</dbReference>
<evidence type="ECO:0000256" key="1">
    <source>
        <dbReference type="SAM" id="Phobius"/>
    </source>
</evidence>
<dbReference type="Pfam" id="PF10326">
    <property type="entry name" value="7TM_GPCR_Str"/>
    <property type="match status" value="1"/>
</dbReference>
<dbReference type="PhylomeDB" id="O61888"/>
<dbReference type="InParanoid" id="O61888"/>
<feature type="transmembrane region" description="Helical" evidence="1">
    <location>
        <begin position="285"/>
        <end position="304"/>
    </location>
</feature>
<dbReference type="FunCoup" id="O61888">
    <property type="interactions" value="16"/>
</dbReference>
<dbReference type="PANTHER" id="PTHR46178:SF3">
    <property type="entry name" value="SEVEN TM RECEPTOR"/>
    <property type="match status" value="1"/>
</dbReference>
<keyword evidence="3" id="KW-1185">Reference proteome</keyword>
<dbReference type="AlphaFoldDB" id="O61888"/>
<dbReference type="PANTHER" id="PTHR46178">
    <property type="entry name" value="SEVEN TM RECEPTOR"/>
    <property type="match status" value="1"/>
</dbReference>
<dbReference type="PaxDb" id="6239-K10C9.6"/>
<name>O61888_CAEEL</name>
<dbReference type="HOGENOM" id="CLU_036335_4_2_1"/>
<dbReference type="STRING" id="6239.K10C9.6.1"/>
<dbReference type="Proteomes" id="UP000001940">
    <property type="component" value="Chromosome V"/>
</dbReference>
<reference evidence="2 3" key="1">
    <citation type="journal article" date="1998" name="Science">
        <title>Genome sequence of the nematode C. elegans: a platform for investigating biology.</title>
        <authorList>
            <consortium name="The C. elegans sequencing consortium"/>
            <person name="Sulson J.E."/>
            <person name="Waterston R."/>
        </authorList>
    </citation>
    <scope>NUCLEOTIDE SEQUENCE [LARGE SCALE GENOMIC DNA]</scope>
    <source>
        <strain evidence="2 3">Bristol N2</strain>
    </source>
</reference>
<dbReference type="RefSeq" id="NP_503371.1">
    <property type="nucleotide sequence ID" value="NM_070970.1"/>
</dbReference>
<keyword evidence="1" id="KW-0472">Membrane</keyword>
<evidence type="ECO:0000313" key="2">
    <source>
        <dbReference type="EMBL" id="CCD62617.1"/>
    </source>
</evidence>
<gene>
    <name evidence="2 4" type="primary">str-67</name>
    <name evidence="2" type="ORF">CELE_K10C9.6</name>
    <name evidence="4" type="ORF">K10C9.6</name>
</gene>